<keyword evidence="1" id="KW-0472">Membrane</keyword>
<organism evidence="2 3">
    <name type="scientific">Polyangium mundeleinium</name>
    <dbReference type="NCBI Taxonomy" id="2995306"/>
    <lineage>
        <taxon>Bacteria</taxon>
        <taxon>Pseudomonadati</taxon>
        <taxon>Myxococcota</taxon>
        <taxon>Polyangia</taxon>
        <taxon>Polyangiales</taxon>
        <taxon>Polyangiaceae</taxon>
        <taxon>Polyangium</taxon>
    </lineage>
</organism>
<keyword evidence="1" id="KW-1133">Transmembrane helix</keyword>
<comment type="caution">
    <text evidence="2">The sequence shown here is derived from an EMBL/GenBank/DDBJ whole genome shotgun (WGS) entry which is preliminary data.</text>
</comment>
<dbReference type="PANTHER" id="PTHR48465:SF1">
    <property type="entry name" value="PROTEIN SSUH2 HOMOLOG"/>
    <property type="match status" value="1"/>
</dbReference>
<dbReference type="PANTHER" id="PTHR48465">
    <property type="entry name" value="PROTEIN SSUH2 HOMOLOG"/>
    <property type="match status" value="1"/>
</dbReference>
<feature type="transmembrane region" description="Helical" evidence="1">
    <location>
        <begin position="381"/>
        <end position="403"/>
    </location>
</feature>
<feature type="transmembrane region" description="Helical" evidence="1">
    <location>
        <begin position="313"/>
        <end position="335"/>
    </location>
</feature>
<evidence type="ECO:0000313" key="2">
    <source>
        <dbReference type="EMBL" id="MDC0740806.1"/>
    </source>
</evidence>
<accession>A0ABT5EG52</accession>
<reference evidence="2 3" key="1">
    <citation type="submission" date="2022-11" db="EMBL/GenBank/DDBJ databases">
        <title>Minimal conservation of predation-associated metabolite biosynthetic gene clusters underscores biosynthetic potential of Myxococcota including descriptions for ten novel species: Archangium lansinium sp. nov., Myxococcus landrumus sp. nov., Nannocystis bai.</title>
        <authorList>
            <person name="Ahearne A."/>
            <person name="Stevens C."/>
            <person name="Dowd S."/>
        </authorList>
    </citation>
    <scope>NUCLEOTIDE SEQUENCE [LARGE SCALE GENOMIC DNA]</scope>
    <source>
        <strain evidence="2 3">RJM3</strain>
    </source>
</reference>
<evidence type="ECO:0000256" key="1">
    <source>
        <dbReference type="SAM" id="Phobius"/>
    </source>
</evidence>
<feature type="transmembrane region" description="Helical" evidence="1">
    <location>
        <begin position="347"/>
        <end position="369"/>
    </location>
</feature>
<sequence length="745" mass="79691">MVATPYRGEETDDASANVNVRTAFASWARTVFGAPRHPDALITSVKERDELITRVATTVIRRDLVQQRIPTHERRSRSTSPVHEATLDPFRGTMEELRTRTEHVDRCTPCGGGGIAACPACGGSGKQRCGGCGGSGRVLKHYKKSSKYINCSICRGGGTVGCGGCLSKGTVTCAGCAGSGQQLVWWTYQESIRVVVQNSTDSPIVMAHGQLREERFLRPSDLGAFTQFVSVEGAGSIAGGELTPDDDAVLRRQTPAIDPRLERIQAQQFLRFGVLRRDVRYEMCGTKGTVVLSGANLVGATTPKAVRPIRRRLILWGITSFLLLIGGTWFITAMSGPTTYFQSVNRVIAFASLIGIAAAIVAVGGLLRALRPGFRFWPASVVDRAAIGISAAAFLLCPVVGYFGKPSPKEVQQAVATGDLDRARITAEALTATESSKQVSDVVDELELAEAERLSGDARLEKLDEIAARNGSHAGDAKARTQRARIEAIEAALQANRSADAAGLLERWSSELSDVPEIGDLKARVFDVQGAACTEDACRFGAARVAKAAHSTPEREATLDKTRRKLCEELDARSIPAGDLLSRVRWLRSQSKLAASARRLGEGDGEVQEKAKAAAVWASSELGKVALLGAPVSVVNEILEREPGSASTGWTELKGVSVYAAMVGGVCTGIYAVGAARGQRSLYGQEEGLRRLVAQATGRSEVKLPARPASAKAHEVSKWNEGSTPVMARWNDNLLMELRIGSVNL</sequence>
<keyword evidence="1" id="KW-0812">Transmembrane</keyword>
<name>A0ABT5EG52_9BACT</name>
<dbReference type="RefSeq" id="WP_271916012.1">
    <property type="nucleotide sequence ID" value="NZ_JAQNDO010000001.1"/>
</dbReference>
<dbReference type="Proteomes" id="UP001221411">
    <property type="component" value="Unassembled WGS sequence"/>
</dbReference>
<gene>
    <name evidence="2" type="ORF">POL67_05575</name>
</gene>
<dbReference type="InterPro" id="IPR052789">
    <property type="entry name" value="SSUH2_homolog"/>
</dbReference>
<keyword evidence="3" id="KW-1185">Reference proteome</keyword>
<dbReference type="EMBL" id="JAQNDO010000001">
    <property type="protein sequence ID" value="MDC0740806.1"/>
    <property type="molecule type" value="Genomic_DNA"/>
</dbReference>
<proteinExistence type="predicted"/>
<evidence type="ECO:0008006" key="4">
    <source>
        <dbReference type="Google" id="ProtNLM"/>
    </source>
</evidence>
<evidence type="ECO:0000313" key="3">
    <source>
        <dbReference type="Proteomes" id="UP001221411"/>
    </source>
</evidence>
<protein>
    <recommendedName>
        <fullName evidence="4">CR-type domain-containing protein</fullName>
    </recommendedName>
</protein>